<evidence type="ECO:0000259" key="13">
    <source>
        <dbReference type="Pfam" id="PF04452"/>
    </source>
</evidence>
<evidence type="ECO:0000256" key="12">
    <source>
        <dbReference type="PIRNR" id="PIRNR015601"/>
    </source>
</evidence>
<evidence type="ECO:0000259" key="14">
    <source>
        <dbReference type="Pfam" id="PF20260"/>
    </source>
</evidence>
<name>A0A4Q7LJ88_9BURK</name>
<keyword evidence="16" id="KW-1185">Reference proteome</keyword>
<comment type="caution">
    <text evidence="15">The sequence shown here is derived from an EMBL/GenBank/DDBJ whole genome shotgun (WGS) entry which is preliminary data.</text>
</comment>
<dbReference type="Pfam" id="PF20260">
    <property type="entry name" value="PUA_4"/>
    <property type="match status" value="1"/>
</dbReference>
<evidence type="ECO:0000256" key="9">
    <source>
        <dbReference type="ARBA" id="ARBA00022691"/>
    </source>
</evidence>
<dbReference type="PANTHER" id="PTHR30027">
    <property type="entry name" value="RIBOSOMAL RNA SMALL SUBUNIT METHYLTRANSFERASE E"/>
    <property type="match status" value="1"/>
</dbReference>
<dbReference type="OrthoDB" id="9815641at2"/>
<evidence type="ECO:0000256" key="8">
    <source>
        <dbReference type="ARBA" id="ARBA00022679"/>
    </source>
</evidence>
<sequence>MPARLHVDLPLQAGLELELPAGAARHVQVLRHQPGDVLTLFNGQGGEWQATVLQMGRSDVRVQIGCHDPVARELPLAVTLAAVMPANDRFDWLIEKATELGAAVIEPLMSERSVLRLNAERADKKRAHWQAIAVAAAEQCGRTRVPRIAAVRTLAAALASPDGGPDAVTTLALSLAEARPLAERLAAADAPLRSLRLYSGPEGGFSPAEEEALRRAGALPTTLGPRVLRAETAPLAALGYIGLTASVAG</sequence>
<dbReference type="InterPro" id="IPR029028">
    <property type="entry name" value="Alpha/beta_knot_MTases"/>
</dbReference>
<dbReference type="InterPro" id="IPR029026">
    <property type="entry name" value="tRNA_m1G_MTases_N"/>
</dbReference>
<keyword evidence="8 12" id="KW-0808">Transferase</keyword>
<dbReference type="Pfam" id="PF04452">
    <property type="entry name" value="Methyltrans_RNA"/>
    <property type="match status" value="1"/>
</dbReference>
<comment type="similarity">
    <text evidence="2 12">Belongs to the RNA methyltransferase RsmE family.</text>
</comment>
<evidence type="ECO:0000256" key="3">
    <source>
        <dbReference type="ARBA" id="ARBA00012328"/>
    </source>
</evidence>
<dbReference type="GO" id="GO:0070042">
    <property type="term" value="F:rRNA (uridine-N3-)-methyltransferase activity"/>
    <property type="evidence" value="ECO:0007669"/>
    <property type="project" value="TreeGrafter"/>
</dbReference>
<comment type="function">
    <text evidence="10 12">Specifically methylates the N3 position of the uracil ring of uridine 1498 (m3U1498) in 16S rRNA. Acts on the fully assembled 30S ribosomal subunit.</text>
</comment>
<dbReference type="InterPro" id="IPR046887">
    <property type="entry name" value="RsmE_PUA-like"/>
</dbReference>
<evidence type="ECO:0000256" key="6">
    <source>
        <dbReference type="ARBA" id="ARBA00022552"/>
    </source>
</evidence>
<evidence type="ECO:0000256" key="5">
    <source>
        <dbReference type="ARBA" id="ARBA00022490"/>
    </source>
</evidence>
<dbReference type="CDD" id="cd18084">
    <property type="entry name" value="RsmE-like"/>
    <property type="match status" value="1"/>
</dbReference>
<dbReference type="SUPFAM" id="SSF88697">
    <property type="entry name" value="PUA domain-like"/>
    <property type="match status" value="1"/>
</dbReference>
<dbReference type="RefSeq" id="WP_130481975.1">
    <property type="nucleotide sequence ID" value="NZ_SGWV01000009.1"/>
</dbReference>
<keyword evidence="5 12" id="KW-0963">Cytoplasm</keyword>
<feature type="domain" description="Ribosomal RNA small subunit methyltransferase E methyltransferase" evidence="13">
    <location>
        <begin position="73"/>
        <end position="241"/>
    </location>
</feature>
<dbReference type="InterPro" id="IPR015947">
    <property type="entry name" value="PUA-like_sf"/>
</dbReference>
<evidence type="ECO:0000256" key="7">
    <source>
        <dbReference type="ARBA" id="ARBA00022603"/>
    </source>
</evidence>
<dbReference type="InterPro" id="IPR006700">
    <property type="entry name" value="RsmE"/>
</dbReference>
<feature type="domain" description="Ribosomal RNA small subunit methyltransferase E PUA-like" evidence="14">
    <location>
        <begin position="23"/>
        <end position="64"/>
    </location>
</feature>
<evidence type="ECO:0000313" key="15">
    <source>
        <dbReference type="EMBL" id="RZS54645.1"/>
    </source>
</evidence>
<evidence type="ECO:0000256" key="11">
    <source>
        <dbReference type="ARBA" id="ARBA00047944"/>
    </source>
</evidence>
<gene>
    <name evidence="15" type="ORF">EV685_2127</name>
</gene>
<evidence type="ECO:0000313" key="16">
    <source>
        <dbReference type="Proteomes" id="UP000293433"/>
    </source>
</evidence>
<protein>
    <recommendedName>
        <fullName evidence="4 12">Ribosomal RNA small subunit methyltransferase E</fullName>
        <ecNumber evidence="3 12">2.1.1.193</ecNumber>
    </recommendedName>
</protein>
<dbReference type="EC" id="2.1.1.193" evidence="3 12"/>
<organism evidence="15 16">
    <name type="scientific">Sphaerotilus mobilis</name>
    <dbReference type="NCBI Taxonomy" id="47994"/>
    <lineage>
        <taxon>Bacteria</taxon>
        <taxon>Pseudomonadati</taxon>
        <taxon>Pseudomonadota</taxon>
        <taxon>Betaproteobacteria</taxon>
        <taxon>Burkholderiales</taxon>
        <taxon>Sphaerotilaceae</taxon>
        <taxon>Sphaerotilus</taxon>
    </lineage>
</organism>
<evidence type="ECO:0000256" key="4">
    <source>
        <dbReference type="ARBA" id="ARBA00013673"/>
    </source>
</evidence>
<comment type="catalytic activity">
    <reaction evidence="11 12">
        <text>uridine(1498) in 16S rRNA + S-adenosyl-L-methionine = N(3)-methyluridine(1498) in 16S rRNA + S-adenosyl-L-homocysteine + H(+)</text>
        <dbReference type="Rhea" id="RHEA:42920"/>
        <dbReference type="Rhea" id="RHEA-COMP:10283"/>
        <dbReference type="Rhea" id="RHEA-COMP:10284"/>
        <dbReference type="ChEBI" id="CHEBI:15378"/>
        <dbReference type="ChEBI" id="CHEBI:57856"/>
        <dbReference type="ChEBI" id="CHEBI:59789"/>
        <dbReference type="ChEBI" id="CHEBI:65315"/>
        <dbReference type="ChEBI" id="CHEBI:74502"/>
        <dbReference type="EC" id="2.1.1.193"/>
    </reaction>
</comment>
<reference evidence="15 16" key="1">
    <citation type="submission" date="2019-02" db="EMBL/GenBank/DDBJ databases">
        <title>Genomic Encyclopedia of Type Strains, Phase IV (KMG-IV): sequencing the most valuable type-strain genomes for metagenomic binning, comparative biology and taxonomic classification.</title>
        <authorList>
            <person name="Goeker M."/>
        </authorList>
    </citation>
    <scope>NUCLEOTIDE SEQUENCE [LARGE SCALE GENOMIC DNA]</scope>
    <source>
        <strain evidence="15 16">DSM 10617</strain>
    </source>
</reference>
<dbReference type="NCBIfam" id="NF008692">
    <property type="entry name" value="PRK11713.1-5"/>
    <property type="match status" value="1"/>
</dbReference>
<evidence type="ECO:0000256" key="2">
    <source>
        <dbReference type="ARBA" id="ARBA00005528"/>
    </source>
</evidence>
<dbReference type="Proteomes" id="UP000293433">
    <property type="component" value="Unassembled WGS sequence"/>
</dbReference>
<keyword evidence="7 12" id="KW-0489">Methyltransferase</keyword>
<dbReference type="GO" id="GO:0005737">
    <property type="term" value="C:cytoplasm"/>
    <property type="evidence" value="ECO:0007669"/>
    <property type="project" value="UniProtKB-SubCell"/>
</dbReference>
<dbReference type="EMBL" id="SGWV01000009">
    <property type="protein sequence ID" value="RZS54645.1"/>
    <property type="molecule type" value="Genomic_DNA"/>
</dbReference>
<proteinExistence type="inferred from homology"/>
<keyword evidence="9 12" id="KW-0949">S-adenosyl-L-methionine</keyword>
<dbReference type="GO" id="GO:0070475">
    <property type="term" value="P:rRNA base methylation"/>
    <property type="evidence" value="ECO:0007669"/>
    <property type="project" value="TreeGrafter"/>
</dbReference>
<dbReference type="AlphaFoldDB" id="A0A4Q7LJ88"/>
<evidence type="ECO:0000256" key="1">
    <source>
        <dbReference type="ARBA" id="ARBA00004496"/>
    </source>
</evidence>
<comment type="subcellular location">
    <subcellularLocation>
        <location evidence="1 12">Cytoplasm</location>
    </subcellularLocation>
</comment>
<keyword evidence="6 12" id="KW-0698">rRNA processing</keyword>
<dbReference type="PANTHER" id="PTHR30027:SF3">
    <property type="entry name" value="16S RRNA (URACIL(1498)-N(3))-METHYLTRANSFERASE"/>
    <property type="match status" value="1"/>
</dbReference>
<dbReference type="InterPro" id="IPR046886">
    <property type="entry name" value="RsmE_MTase_dom"/>
</dbReference>
<dbReference type="Gene3D" id="3.40.1280.10">
    <property type="match status" value="1"/>
</dbReference>
<accession>A0A4Q7LJ88</accession>
<dbReference type="SUPFAM" id="SSF75217">
    <property type="entry name" value="alpha/beta knot"/>
    <property type="match status" value="1"/>
</dbReference>
<evidence type="ECO:0000256" key="10">
    <source>
        <dbReference type="ARBA" id="ARBA00025699"/>
    </source>
</evidence>
<dbReference type="NCBIfam" id="TIGR00046">
    <property type="entry name" value="RsmE family RNA methyltransferase"/>
    <property type="match status" value="1"/>
</dbReference>
<dbReference type="Gene3D" id="2.40.240.20">
    <property type="entry name" value="Hypothetical PUA domain-like, domain 1"/>
    <property type="match status" value="1"/>
</dbReference>
<dbReference type="PIRSF" id="PIRSF015601">
    <property type="entry name" value="MTase_slr0722"/>
    <property type="match status" value="1"/>
</dbReference>